<dbReference type="EMBL" id="HF935290">
    <property type="protein sequence ID" value="CCX06495.1"/>
    <property type="molecule type" value="Genomic_DNA"/>
</dbReference>
<proteinExistence type="predicted"/>
<dbReference type="AlphaFoldDB" id="U4KY82"/>
<accession>U4KY82</accession>
<dbReference type="PANTHER" id="PTHR46333:SF5">
    <property type="entry name" value="TRANSGLUTAMINASE-LIKE DOMAIN-CONTAINING PROTEIN"/>
    <property type="match status" value="1"/>
</dbReference>
<evidence type="ECO:0000313" key="2">
    <source>
        <dbReference type="EMBL" id="CCX06495.1"/>
    </source>
</evidence>
<dbReference type="PANTHER" id="PTHR46333">
    <property type="entry name" value="CYTOKINESIS PROTEIN 3"/>
    <property type="match status" value="1"/>
</dbReference>
<dbReference type="InterPro" id="IPR038765">
    <property type="entry name" value="Papain-like_cys_pep_sf"/>
</dbReference>
<organism evidence="2 3">
    <name type="scientific">Pyronema omphalodes (strain CBS 100304)</name>
    <name type="common">Pyronema confluens</name>
    <dbReference type="NCBI Taxonomy" id="1076935"/>
    <lineage>
        <taxon>Eukaryota</taxon>
        <taxon>Fungi</taxon>
        <taxon>Dikarya</taxon>
        <taxon>Ascomycota</taxon>
        <taxon>Pezizomycotina</taxon>
        <taxon>Pezizomycetes</taxon>
        <taxon>Pezizales</taxon>
        <taxon>Pyronemataceae</taxon>
        <taxon>Pyronema</taxon>
    </lineage>
</organism>
<dbReference type="STRING" id="1076935.U4KY82"/>
<name>U4KY82_PYROM</name>
<dbReference type="GO" id="GO:0005737">
    <property type="term" value="C:cytoplasm"/>
    <property type="evidence" value="ECO:0007669"/>
    <property type="project" value="TreeGrafter"/>
</dbReference>
<dbReference type="Gene3D" id="3.10.620.30">
    <property type="match status" value="1"/>
</dbReference>
<protein>
    <submittedName>
        <fullName evidence="2">Similar to Kyphoscoliosis peptidase acc. no. Q8C8H8</fullName>
    </submittedName>
</protein>
<evidence type="ECO:0000313" key="3">
    <source>
        <dbReference type="Proteomes" id="UP000018144"/>
    </source>
</evidence>
<dbReference type="InterPro" id="IPR052557">
    <property type="entry name" value="CAP/Cytokinesis_protein"/>
</dbReference>
<dbReference type="SMART" id="SM00460">
    <property type="entry name" value="TGc"/>
    <property type="match status" value="1"/>
</dbReference>
<dbReference type="SUPFAM" id="SSF54001">
    <property type="entry name" value="Cysteine proteinases"/>
    <property type="match status" value="1"/>
</dbReference>
<reference evidence="2 3" key="1">
    <citation type="journal article" date="2013" name="PLoS Genet.">
        <title>The genome and development-dependent transcriptomes of Pyronema confluens: a window into fungal evolution.</title>
        <authorList>
            <person name="Traeger S."/>
            <person name="Altegoer F."/>
            <person name="Freitag M."/>
            <person name="Gabaldon T."/>
            <person name="Kempken F."/>
            <person name="Kumar A."/>
            <person name="Marcet-Houben M."/>
            <person name="Poggeler S."/>
            <person name="Stajich J.E."/>
            <person name="Nowrousian M."/>
        </authorList>
    </citation>
    <scope>NUCLEOTIDE SEQUENCE [LARGE SCALE GENOMIC DNA]</scope>
    <source>
        <strain evidence="3">CBS 100304</strain>
        <tissue evidence="2">Vegetative mycelium</tissue>
    </source>
</reference>
<sequence>MPTCLRHRCFAKVDAHAAKRHTKSSLEALAQSLTSPFRSHTDKARAIFTWLHHNIAYDWKEVQSGFMKSLTAWEVLKAGKAVCAGYSKLFQALAICSGMQAEYVWGHYKASALEEGKVRREGKARITHAWNAVRIDKGEWWLIDCTWGAGYLSDNDTKYTKRFNPEHFVATPKEFGRRHWPNDERWLLFDTTWSEYCEPDKQGPVIYTGLSEIGFIKRTKYIKPRRFGGSGRWRIFVYIGETVNKERVVVMTKEGKRWTATIEVRRGETVCVAYVKLWHGRCGKGLSRTEFLNGIGKVAWKWQDMVRWN</sequence>
<evidence type="ECO:0000259" key="1">
    <source>
        <dbReference type="SMART" id="SM00460"/>
    </source>
</evidence>
<feature type="domain" description="Transglutaminase-like" evidence="1">
    <location>
        <begin position="75"/>
        <end position="147"/>
    </location>
</feature>
<dbReference type="Pfam" id="PF01841">
    <property type="entry name" value="Transglut_core"/>
    <property type="match status" value="1"/>
</dbReference>
<keyword evidence="3" id="KW-1185">Reference proteome</keyword>
<dbReference type="eggNOG" id="KOG4575">
    <property type="taxonomic scope" value="Eukaryota"/>
</dbReference>
<dbReference type="Proteomes" id="UP000018144">
    <property type="component" value="Unassembled WGS sequence"/>
</dbReference>
<gene>
    <name evidence="2" type="ORF">PCON_06082</name>
</gene>
<dbReference type="InterPro" id="IPR002931">
    <property type="entry name" value="Transglutaminase-like"/>
</dbReference>
<dbReference type="OrthoDB" id="6129702at2759"/>